<keyword evidence="2" id="KW-1185">Reference proteome</keyword>
<organism evidence="1 2">
    <name type="scientific">Lactarius akahatsu</name>
    <dbReference type="NCBI Taxonomy" id="416441"/>
    <lineage>
        <taxon>Eukaryota</taxon>
        <taxon>Fungi</taxon>
        <taxon>Dikarya</taxon>
        <taxon>Basidiomycota</taxon>
        <taxon>Agaricomycotina</taxon>
        <taxon>Agaricomycetes</taxon>
        <taxon>Russulales</taxon>
        <taxon>Russulaceae</taxon>
        <taxon>Lactarius</taxon>
    </lineage>
</organism>
<comment type="caution">
    <text evidence="1">The sequence shown here is derived from an EMBL/GenBank/DDBJ whole genome shotgun (WGS) entry which is preliminary data.</text>
</comment>
<dbReference type="Proteomes" id="UP001201163">
    <property type="component" value="Unassembled WGS sequence"/>
</dbReference>
<gene>
    <name evidence="1" type="ORF">EDB92DRAFT_1797158</name>
</gene>
<sequence>MPFSTDANWPQGLLDIFNINRNQNAPLESRYYGPYDRLFNYALVEGSFTFYLTLLTAPDETSARDVVDFMVVLNQEQKPVLFAEIKDDRWANEPYTRQRADTQMRQLYKQMLPNSAIPHLYGLSLLGTSLRVYRGDKVTGTITPHFVGRPHADRIFPPDFLGGQWDLDILSPDGLKKMQEIVTYIKEEATNVMGQ</sequence>
<dbReference type="AlphaFoldDB" id="A0AAD4Q8J5"/>
<evidence type="ECO:0000313" key="1">
    <source>
        <dbReference type="EMBL" id="KAH8992511.1"/>
    </source>
</evidence>
<reference evidence="1" key="1">
    <citation type="submission" date="2022-01" db="EMBL/GenBank/DDBJ databases">
        <title>Comparative genomics reveals a dynamic genome evolution in the ectomycorrhizal milk-cap (Lactarius) mushrooms.</title>
        <authorList>
            <consortium name="DOE Joint Genome Institute"/>
            <person name="Lebreton A."/>
            <person name="Tang N."/>
            <person name="Kuo A."/>
            <person name="LaButti K."/>
            <person name="Drula E."/>
            <person name="Barry K."/>
            <person name="Clum A."/>
            <person name="Lipzen A."/>
            <person name="Mousain D."/>
            <person name="Ng V."/>
            <person name="Wang R."/>
            <person name="Wang X."/>
            <person name="Dai Y."/>
            <person name="Henrissat B."/>
            <person name="Grigoriev I.V."/>
            <person name="Guerin-Laguette A."/>
            <person name="Yu F."/>
            <person name="Martin F.M."/>
        </authorList>
    </citation>
    <scope>NUCLEOTIDE SEQUENCE</scope>
    <source>
        <strain evidence="1">QP</strain>
    </source>
</reference>
<name>A0AAD4Q8J5_9AGAM</name>
<proteinExistence type="predicted"/>
<evidence type="ECO:0000313" key="2">
    <source>
        <dbReference type="Proteomes" id="UP001201163"/>
    </source>
</evidence>
<accession>A0AAD4Q8J5</accession>
<protein>
    <submittedName>
        <fullName evidence="1">Uncharacterized protein</fullName>
    </submittedName>
</protein>
<dbReference type="EMBL" id="JAKELL010000022">
    <property type="protein sequence ID" value="KAH8992511.1"/>
    <property type="molecule type" value="Genomic_DNA"/>
</dbReference>